<evidence type="ECO:0000313" key="2">
    <source>
        <dbReference type="EMBL" id="MDM0044982.1"/>
    </source>
</evidence>
<evidence type="ECO:0000256" key="1">
    <source>
        <dbReference type="SAM" id="SignalP"/>
    </source>
</evidence>
<protein>
    <recommendedName>
        <fullName evidence="4">DUF5666 domain-containing protein</fullName>
    </recommendedName>
</protein>
<name>A0ABT7NAM1_9BURK</name>
<evidence type="ECO:0000313" key="3">
    <source>
        <dbReference type="Proteomes" id="UP001174908"/>
    </source>
</evidence>
<keyword evidence="1" id="KW-0732">Signal</keyword>
<comment type="caution">
    <text evidence="2">The sequence shown here is derived from an EMBL/GenBank/DDBJ whole genome shotgun (WGS) entry which is preliminary data.</text>
</comment>
<proteinExistence type="predicted"/>
<dbReference type="Proteomes" id="UP001174908">
    <property type="component" value="Unassembled WGS sequence"/>
</dbReference>
<feature type="chain" id="PRO_5047138350" description="DUF5666 domain-containing protein" evidence="1">
    <location>
        <begin position="31"/>
        <end position="210"/>
    </location>
</feature>
<feature type="signal peptide" evidence="1">
    <location>
        <begin position="1"/>
        <end position="30"/>
    </location>
</feature>
<evidence type="ECO:0008006" key="4">
    <source>
        <dbReference type="Google" id="ProtNLM"/>
    </source>
</evidence>
<dbReference type="EMBL" id="JASZYV010000002">
    <property type="protein sequence ID" value="MDM0044982.1"/>
    <property type="molecule type" value="Genomic_DNA"/>
</dbReference>
<reference evidence="2" key="1">
    <citation type="submission" date="2023-06" db="EMBL/GenBank/DDBJ databases">
        <authorList>
            <person name="Jiang Y."/>
            <person name="Liu Q."/>
        </authorList>
    </citation>
    <scope>NUCLEOTIDE SEQUENCE</scope>
    <source>
        <strain evidence="2">CGMCC 1.12089</strain>
    </source>
</reference>
<keyword evidence="3" id="KW-1185">Reference proteome</keyword>
<dbReference type="RefSeq" id="WP_286660090.1">
    <property type="nucleotide sequence ID" value="NZ_JASZYV010000002.1"/>
</dbReference>
<organism evidence="2 3">
    <name type="scientific">Variovorax dokdonensis</name>
    <dbReference type="NCBI Taxonomy" id="344883"/>
    <lineage>
        <taxon>Bacteria</taxon>
        <taxon>Pseudomonadati</taxon>
        <taxon>Pseudomonadota</taxon>
        <taxon>Betaproteobacteria</taxon>
        <taxon>Burkholderiales</taxon>
        <taxon>Comamonadaceae</taxon>
        <taxon>Variovorax</taxon>
    </lineage>
</organism>
<accession>A0ABT7NAM1</accession>
<gene>
    <name evidence="2" type="ORF">QTH91_10835</name>
</gene>
<sequence length="210" mass="21950">MHKLSSRHQAFLAMTAAVSLALGAASTAQAQTTPERKTVELVDAKGGAQSVTVVGEITQVDAAQRVVSIKGPRGNIADLRVDPKVKNLDQVKVGDRVRLTYRVGVALALLKGGDEIRQRVESEGSTAAAPGEKPGGMAVSVTTIVANVVSIDRKKNIATLKGPSGNLVDVRVRDPKVLKEVKVGDQVAARVTESLAVEVRPAPAKAAPKK</sequence>